<dbReference type="RefSeq" id="WP_264320032.1">
    <property type="nucleotide sequence ID" value="NZ_JADEXN010000030.1"/>
</dbReference>
<accession>A0A928VUY1</accession>
<dbReference type="AlphaFoldDB" id="A0A928VUY1"/>
<reference evidence="7" key="1">
    <citation type="submission" date="2020-10" db="EMBL/GenBank/DDBJ databases">
        <authorList>
            <person name="Castelo-Branco R."/>
            <person name="Eusebio N."/>
            <person name="Adriana R."/>
            <person name="Vieira A."/>
            <person name="Brugerolle De Fraissinette N."/>
            <person name="Rezende De Castro R."/>
            <person name="Schneider M.P."/>
            <person name="Vasconcelos V."/>
            <person name="Leao P.N."/>
        </authorList>
    </citation>
    <scope>NUCLEOTIDE SEQUENCE</scope>
    <source>
        <strain evidence="7">LEGE 11467</strain>
    </source>
</reference>
<dbReference type="Proteomes" id="UP000621799">
    <property type="component" value="Unassembled WGS sequence"/>
</dbReference>
<dbReference type="GO" id="GO:0005886">
    <property type="term" value="C:plasma membrane"/>
    <property type="evidence" value="ECO:0007669"/>
    <property type="project" value="UniProtKB-SubCell"/>
</dbReference>
<evidence type="ECO:0000256" key="6">
    <source>
        <dbReference type="SAM" id="Phobius"/>
    </source>
</evidence>
<keyword evidence="8" id="KW-1185">Reference proteome</keyword>
<feature type="transmembrane region" description="Helical" evidence="6">
    <location>
        <begin position="32"/>
        <end position="58"/>
    </location>
</feature>
<feature type="transmembrane region" description="Helical" evidence="6">
    <location>
        <begin position="131"/>
        <end position="148"/>
    </location>
</feature>
<gene>
    <name evidence="7" type="ORF">IQ235_03040</name>
</gene>
<dbReference type="InterPro" id="IPR020948">
    <property type="entry name" value="P_starv_induced_PsiE-like"/>
</dbReference>
<evidence type="ECO:0000313" key="8">
    <source>
        <dbReference type="Proteomes" id="UP000621799"/>
    </source>
</evidence>
<feature type="transmembrane region" description="Helical" evidence="6">
    <location>
        <begin position="101"/>
        <end position="119"/>
    </location>
</feature>
<evidence type="ECO:0000256" key="2">
    <source>
        <dbReference type="ARBA" id="ARBA00022475"/>
    </source>
</evidence>
<dbReference type="EMBL" id="JADEXN010000030">
    <property type="protein sequence ID" value="MBE9039768.1"/>
    <property type="molecule type" value="Genomic_DNA"/>
</dbReference>
<keyword evidence="2" id="KW-1003">Cell membrane</keyword>
<evidence type="ECO:0000313" key="7">
    <source>
        <dbReference type="EMBL" id="MBE9039768.1"/>
    </source>
</evidence>
<evidence type="ECO:0000256" key="4">
    <source>
        <dbReference type="ARBA" id="ARBA00022989"/>
    </source>
</evidence>
<evidence type="ECO:0000256" key="1">
    <source>
        <dbReference type="ARBA" id="ARBA00004651"/>
    </source>
</evidence>
<evidence type="ECO:0000256" key="3">
    <source>
        <dbReference type="ARBA" id="ARBA00022692"/>
    </source>
</evidence>
<keyword evidence="3 6" id="KW-0812">Transmembrane</keyword>
<evidence type="ECO:0000256" key="5">
    <source>
        <dbReference type="ARBA" id="ARBA00023136"/>
    </source>
</evidence>
<name>A0A928VUY1_9CYAN</name>
<organism evidence="7 8">
    <name type="scientific">Zarconia navalis LEGE 11467</name>
    <dbReference type="NCBI Taxonomy" id="1828826"/>
    <lineage>
        <taxon>Bacteria</taxon>
        <taxon>Bacillati</taxon>
        <taxon>Cyanobacteriota</taxon>
        <taxon>Cyanophyceae</taxon>
        <taxon>Oscillatoriophycideae</taxon>
        <taxon>Oscillatoriales</taxon>
        <taxon>Oscillatoriales incertae sedis</taxon>
        <taxon>Zarconia</taxon>
        <taxon>Zarconia navalis</taxon>
    </lineage>
</organism>
<keyword evidence="4 6" id="KW-1133">Transmembrane helix</keyword>
<protein>
    <submittedName>
        <fullName evidence="7">Phosphate-starvation-inducible PsiE family protein</fullName>
    </submittedName>
</protein>
<feature type="transmembrane region" description="Helical" evidence="6">
    <location>
        <begin position="70"/>
        <end position="89"/>
    </location>
</feature>
<proteinExistence type="predicted"/>
<keyword evidence="5 6" id="KW-0472">Membrane</keyword>
<dbReference type="Pfam" id="PF06146">
    <property type="entry name" value="PsiE"/>
    <property type="match status" value="1"/>
</dbReference>
<comment type="subcellular location">
    <subcellularLocation>
        <location evidence="1">Cell membrane</location>
        <topology evidence="1">Multi-pass membrane protein</topology>
    </subcellularLocation>
</comment>
<sequence length="158" mass="17929">MARFSNIVKTLFTKDGTFLRFLEKIEVLIAKFLSILMIAVILFAVSDLCIFLVTILIPKVLTQHSSFSKGTLFEAFGLFLNVLIALEILENITVYLKQQVVQYELVIVTSLIAVARKIIIFDLEKKQAIDLIALSIAVFTLSVSYLIVRMNNRQVDRD</sequence>
<comment type="caution">
    <text evidence="7">The sequence shown here is derived from an EMBL/GenBank/DDBJ whole genome shotgun (WGS) entry which is preliminary data.</text>
</comment>